<gene>
    <name evidence="9" type="ORF">BC777_0428</name>
</gene>
<feature type="domain" description="ComEC/Rec2-related protein" evidence="7">
    <location>
        <begin position="249"/>
        <end position="522"/>
    </location>
</feature>
<keyword evidence="3 6" id="KW-0812">Transmembrane</keyword>
<feature type="transmembrane region" description="Helical" evidence="6">
    <location>
        <begin position="410"/>
        <end position="432"/>
    </location>
</feature>
<organism evidence="9 10">
    <name type="scientific">Yoonia maricola</name>
    <dbReference type="NCBI Taxonomy" id="420999"/>
    <lineage>
        <taxon>Bacteria</taxon>
        <taxon>Pseudomonadati</taxon>
        <taxon>Pseudomonadota</taxon>
        <taxon>Alphaproteobacteria</taxon>
        <taxon>Rhodobacterales</taxon>
        <taxon>Paracoccaceae</taxon>
        <taxon>Yoonia</taxon>
    </lineage>
</organism>
<evidence type="ECO:0000313" key="9">
    <source>
        <dbReference type="EMBL" id="PJI91597.1"/>
    </source>
</evidence>
<dbReference type="InterPro" id="IPR004477">
    <property type="entry name" value="ComEC_N"/>
</dbReference>
<dbReference type="PANTHER" id="PTHR30619">
    <property type="entry name" value="DNA INTERNALIZATION/COMPETENCE PROTEIN COMEC/REC2"/>
    <property type="match status" value="1"/>
</dbReference>
<comment type="caution">
    <text evidence="9">The sequence shown here is derived from an EMBL/GenBank/DDBJ whole genome shotgun (WGS) entry which is preliminary data.</text>
</comment>
<comment type="subcellular location">
    <subcellularLocation>
        <location evidence="1">Cell membrane</location>
        <topology evidence="1">Multi-pass membrane protein</topology>
    </subcellularLocation>
</comment>
<feature type="transmembrane region" description="Helical" evidence="6">
    <location>
        <begin position="310"/>
        <end position="328"/>
    </location>
</feature>
<reference evidence="9 10" key="1">
    <citation type="submission" date="2017-11" db="EMBL/GenBank/DDBJ databases">
        <title>Genomic Encyclopedia of Archaeal and Bacterial Type Strains, Phase II (KMG-II): From Individual Species to Whole Genera.</title>
        <authorList>
            <person name="Goeker M."/>
        </authorList>
    </citation>
    <scope>NUCLEOTIDE SEQUENCE [LARGE SCALE GENOMIC DNA]</scope>
    <source>
        <strain evidence="9 10">DSM 29128</strain>
    </source>
</reference>
<name>A0A2M8WKZ2_9RHOB</name>
<dbReference type="NCBIfam" id="TIGR00360">
    <property type="entry name" value="ComEC_N-term"/>
    <property type="match status" value="1"/>
</dbReference>
<feature type="transmembrane region" description="Helical" evidence="6">
    <location>
        <begin position="515"/>
        <end position="541"/>
    </location>
</feature>
<proteinExistence type="predicted"/>
<dbReference type="OrthoDB" id="9790149at2"/>
<dbReference type="RefSeq" id="WP_100366507.1">
    <property type="nucleotide sequence ID" value="NZ_PGTY01000001.1"/>
</dbReference>
<keyword evidence="10" id="KW-1185">Reference proteome</keyword>
<dbReference type="InterPro" id="IPR025405">
    <property type="entry name" value="DUF4131"/>
</dbReference>
<feature type="transmembrane region" description="Helical" evidence="6">
    <location>
        <begin position="269"/>
        <end position="290"/>
    </location>
</feature>
<evidence type="ECO:0000256" key="6">
    <source>
        <dbReference type="SAM" id="Phobius"/>
    </source>
</evidence>
<evidence type="ECO:0000259" key="7">
    <source>
        <dbReference type="Pfam" id="PF03772"/>
    </source>
</evidence>
<dbReference type="GO" id="GO:0005886">
    <property type="term" value="C:plasma membrane"/>
    <property type="evidence" value="ECO:0007669"/>
    <property type="project" value="UniProtKB-SubCell"/>
</dbReference>
<keyword evidence="2" id="KW-1003">Cell membrane</keyword>
<dbReference type="AlphaFoldDB" id="A0A2M8WKZ2"/>
<feature type="transmembrane region" description="Helical" evidence="6">
    <location>
        <begin position="28"/>
        <end position="46"/>
    </location>
</feature>
<dbReference type="InterPro" id="IPR052159">
    <property type="entry name" value="Competence_DNA_uptake"/>
</dbReference>
<feature type="transmembrane region" description="Helical" evidence="6">
    <location>
        <begin position="380"/>
        <end position="398"/>
    </location>
</feature>
<feature type="transmembrane region" description="Helical" evidence="6">
    <location>
        <begin position="335"/>
        <end position="368"/>
    </location>
</feature>
<evidence type="ECO:0000259" key="8">
    <source>
        <dbReference type="Pfam" id="PF13567"/>
    </source>
</evidence>
<evidence type="ECO:0000313" key="10">
    <source>
        <dbReference type="Proteomes" id="UP000228531"/>
    </source>
</evidence>
<evidence type="ECO:0000256" key="2">
    <source>
        <dbReference type="ARBA" id="ARBA00022475"/>
    </source>
</evidence>
<protein>
    <submittedName>
        <fullName evidence="9">Competence protein ComEC</fullName>
    </submittedName>
</protein>
<dbReference type="Proteomes" id="UP000228531">
    <property type="component" value="Unassembled WGS sequence"/>
</dbReference>
<keyword evidence="5 6" id="KW-0472">Membrane</keyword>
<evidence type="ECO:0000256" key="4">
    <source>
        <dbReference type="ARBA" id="ARBA00022989"/>
    </source>
</evidence>
<dbReference type="Pfam" id="PF03772">
    <property type="entry name" value="Competence"/>
    <property type="match status" value="1"/>
</dbReference>
<dbReference type="PANTHER" id="PTHR30619:SF1">
    <property type="entry name" value="RECOMBINATION PROTEIN 2"/>
    <property type="match status" value="1"/>
</dbReference>
<feature type="transmembrane region" description="Helical" evidence="6">
    <location>
        <begin position="75"/>
        <end position="93"/>
    </location>
</feature>
<keyword evidence="4 6" id="KW-1133">Transmembrane helix</keyword>
<dbReference type="Pfam" id="PF13567">
    <property type="entry name" value="DUF4131"/>
    <property type="match status" value="1"/>
</dbReference>
<feature type="domain" description="DUF4131" evidence="8">
    <location>
        <begin position="52"/>
        <end position="205"/>
    </location>
</feature>
<evidence type="ECO:0000256" key="1">
    <source>
        <dbReference type="ARBA" id="ARBA00004651"/>
    </source>
</evidence>
<dbReference type="EMBL" id="PGTY01000001">
    <property type="protein sequence ID" value="PJI91597.1"/>
    <property type="molecule type" value="Genomic_DNA"/>
</dbReference>
<sequence>MGGDKRLRGEGQVRAQIEAALLAQRGSLIGWVPVCLGVGVGTYFGLGSEPDTFVMVSLCCAGLAAMVSARLVPTAFAPLLIAVALALAGVCAAKYRVTSVEAPILNFRYYGPIEGRVINIDRSASDAVRLTLDRVVLARMAPERTPARVRVSLHGTQPLAGFTPGDVLILTGHLSPPAGPAEPGGFDFQRHAWFLQLGAVGYTRTPVLRLDVPDALDLGMRLFAMRMAISSAVQEAMPGEPGAFAAAIMTGDRSGIGQGTLTDLRTANLAHLLAISGLHMGLLTGFIFAVVRYGLALIPGVALRWPTKKIAAICALCVGAFYLALSGGSVSTERAYIMVAVMFVAILLGRRALTLRAVAMAAIIVLLWQPEALVGPGFQMSFAATTALVVVFGALRRFDLSGLPRWTRPILSVVLSSFVAGLATAPFAAAHFNQIAHYGLIANVLSVPLMGALVMPAAVLAVCLAPFGLWGVGLWLMEVGLRWILFVAAAVSSRDGALGHVWAPDWYVLPLLSLGLLWIVLVTGRGRLGGVILVAAAGVFWHQTERADLLVADSGSLIGLQGADGRILSKASGNGFVAGIWLENDGGPVPQAQAAGRTGLHIEGRVTEATLGGWRVLQVAGKTALAELAGCAGADVLISNQVDAGIRPCVVYDLARLRNTGALSLNVAPNGDLLIDTAHAVAGQRPWNMRQGDLPAPIRLSLAQRKRAADATLLTQNQTDQ</sequence>
<accession>A0A2M8WKZ2</accession>
<evidence type="ECO:0000256" key="3">
    <source>
        <dbReference type="ARBA" id="ARBA00022692"/>
    </source>
</evidence>
<evidence type="ECO:0000256" key="5">
    <source>
        <dbReference type="ARBA" id="ARBA00023136"/>
    </source>
</evidence>